<dbReference type="SUPFAM" id="SSF53448">
    <property type="entry name" value="Nucleotide-diphospho-sugar transferases"/>
    <property type="match status" value="1"/>
</dbReference>
<dbReference type="GO" id="GO:0016779">
    <property type="term" value="F:nucleotidyltransferase activity"/>
    <property type="evidence" value="ECO:0007669"/>
    <property type="project" value="TreeGrafter"/>
</dbReference>
<keyword evidence="1" id="KW-0808">Transferase</keyword>
<dbReference type="Gene3D" id="3.90.550.10">
    <property type="entry name" value="Spore Coat Polysaccharide Biosynthesis Protein SpsA, Chain A"/>
    <property type="match status" value="1"/>
</dbReference>
<dbReference type="STRING" id="1793.AWC04_06440"/>
<dbReference type="InterPro" id="IPR025877">
    <property type="entry name" value="MobA-like_NTP_Trfase"/>
</dbReference>
<sequence length="187" mass="18770">MPGAIVLVGGAGTRLGGRAKPLLRLGGRTLLERSLAALAGCAPIVAVGPVLDPAAGIDWVREDPPRSGPVAAIAAGLAALGPGVPEVLVLAGDLAHPDAVVGRLAGPVRGDAVLLRADGHPQWLAGRYRTAALRDALERFGGPIAGASCRAVLGGLAVQWCDDHDGISADIDTAADLDRVRAAIEGD</sequence>
<dbReference type="RefSeq" id="WP_197745630.1">
    <property type="nucleotide sequence ID" value="NZ_AP022603.1"/>
</dbReference>
<proteinExistence type="predicted"/>
<dbReference type="InterPro" id="IPR029044">
    <property type="entry name" value="Nucleotide-diphossugar_trans"/>
</dbReference>
<comment type="caution">
    <text evidence="2">The sequence shown here is derived from an EMBL/GenBank/DDBJ whole genome shotgun (WGS) entry which is preliminary data.</text>
</comment>
<keyword evidence="3" id="KW-1185">Reference proteome</keyword>
<accession>A0A1X1RGK0</accession>
<dbReference type="Proteomes" id="UP000193484">
    <property type="component" value="Unassembled WGS sequence"/>
</dbReference>
<dbReference type="PANTHER" id="PTHR19136:SF81">
    <property type="entry name" value="MOLYBDENUM COFACTOR GUANYLYLTRANSFERASE"/>
    <property type="match status" value="1"/>
</dbReference>
<organism evidence="2 3">
    <name type="scientific">Mycolicibacterium fallax</name>
    <name type="common">Mycobacterium fallax</name>
    <dbReference type="NCBI Taxonomy" id="1793"/>
    <lineage>
        <taxon>Bacteria</taxon>
        <taxon>Bacillati</taxon>
        <taxon>Actinomycetota</taxon>
        <taxon>Actinomycetes</taxon>
        <taxon>Mycobacteriales</taxon>
        <taxon>Mycobacteriaceae</taxon>
        <taxon>Mycolicibacterium</taxon>
    </lineage>
</organism>
<gene>
    <name evidence="2" type="ORF">AWC04_06440</name>
</gene>
<evidence type="ECO:0000313" key="2">
    <source>
        <dbReference type="EMBL" id="ORV05494.1"/>
    </source>
</evidence>
<protein>
    <submittedName>
        <fullName evidence="2">Uncharacterized protein</fullName>
    </submittedName>
</protein>
<dbReference type="Pfam" id="PF12804">
    <property type="entry name" value="NTP_transf_3"/>
    <property type="match status" value="1"/>
</dbReference>
<dbReference type="AlphaFoldDB" id="A0A1X1RGK0"/>
<dbReference type="EMBL" id="LQOJ01000024">
    <property type="protein sequence ID" value="ORV05494.1"/>
    <property type="molecule type" value="Genomic_DNA"/>
</dbReference>
<dbReference type="PANTHER" id="PTHR19136">
    <property type="entry name" value="MOLYBDENUM COFACTOR GUANYLYLTRANSFERASE"/>
    <property type="match status" value="1"/>
</dbReference>
<evidence type="ECO:0000313" key="3">
    <source>
        <dbReference type="Proteomes" id="UP000193484"/>
    </source>
</evidence>
<name>A0A1X1RGK0_MYCFA</name>
<reference evidence="2 3" key="1">
    <citation type="submission" date="2016-01" db="EMBL/GenBank/DDBJ databases">
        <title>The new phylogeny of the genus Mycobacterium.</title>
        <authorList>
            <person name="Tarcisio F."/>
            <person name="Conor M."/>
            <person name="Antonella G."/>
            <person name="Elisabetta G."/>
            <person name="Giulia F.S."/>
            <person name="Sara T."/>
            <person name="Anna F."/>
            <person name="Clotilde B."/>
            <person name="Roberto B."/>
            <person name="Veronica D.S."/>
            <person name="Fabio R."/>
            <person name="Monica P."/>
            <person name="Olivier J."/>
            <person name="Enrico T."/>
            <person name="Nicola S."/>
        </authorList>
    </citation>
    <scope>NUCLEOTIDE SEQUENCE [LARGE SCALE GENOMIC DNA]</scope>
    <source>
        <strain evidence="2 3">DSM 44179</strain>
    </source>
</reference>
<evidence type="ECO:0000256" key="1">
    <source>
        <dbReference type="ARBA" id="ARBA00022679"/>
    </source>
</evidence>